<feature type="domain" description="Protein kinase" evidence="8">
    <location>
        <begin position="1"/>
        <end position="179"/>
    </location>
</feature>
<evidence type="ECO:0000256" key="3">
    <source>
        <dbReference type="ARBA" id="ARBA00022737"/>
    </source>
</evidence>
<dbReference type="PROSITE" id="PS50011">
    <property type="entry name" value="PROTEIN_KINASE_DOM"/>
    <property type="match status" value="1"/>
</dbReference>
<keyword evidence="1" id="KW-0433">Leucine-rich repeat</keyword>
<dbReference type="InterPro" id="IPR011009">
    <property type="entry name" value="Kinase-like_dom_sf"/>
</dbReference>
<dbReference type="InterPro" id="IPR001611">
    <property type="entry name" value="Leu-rich_rpt"/>
</dbReference>
<keyword evidence="5 9" id="KW-0418">Kinase</keyword>
<comment type="caution">
    <text evidence="9">The sequence shown here is derived from an EMBL/GenBank/DDBJ whole genome shotgun (WGS) entry which is preliminary data.</text>
</comment>
<gene>
    <name evidence="9" type="ORF">C2G38_1995298</name>
</gene>
<dbReference type="SMART" id="SM00368">
    <property type="entry name" value="LRR_RI"/>
    <property type="match status" value="2"/>
</dbReference>
<dbReference type="EMBL" id="QKWP01000013">
    <property type="protein sequence ID" value="RIB30437.1"/>
    <property type="molecule type" value="Genomic_DNA"/>
</dbReference>
<dbReference type="STRING" id="44941.A0A397W9Q6"/>
<dbReference type="Pfam" id="PF13516">
    <property type="entry name" value="LRR_6"/>
    <property type="match status" value="2"/>
</dbReference>
<dbReference type="OrthoDB" id="2441994at2759"/>
<dbReference type="InterPro" id="IPR051681">
    <property type="entry name" value="Ser/Thr_Kinases-Pseudokinases"/>
</dbReference>
<sequence>MILQYANNGNLREYLASNFKNLQWDNKLRIAGEIVSGLMFLHNENIIHRDLHSKNILIHNDQPKITDFGLSKQMNETSKSSHSAVGMIPYVDPKCLMREQYGEHYKRDKRSDIYSLGVILWEISSGRPPYLYMMMDRENEKPVDGTPPQYIELYKQCWDNEPINRPDTKSILNILNHLISNETSIKNNKNYENSYLQIQSGEGPSKQNSRRLNSKSVRNKIDQPETVSRNDELIIIENFEIPNNQNIKEQINFRDPRIPPAINVTTSAPVYLPEAQNFSGSISSDFNEITSSRLSTPDFRSYQINLSKDLENSLSDITKTSLNLKQKVGPDEIKELSKVLVRFSNLTKLNLSWNRLGPEGGKVSAQILLMLTKLESLNLTNNSLGSEGGKAIAEALSNHETLTNLNLCINNLGPEG</sequence>
<dbReference type="Proteomes" id="UP000266673">
    <property type="component" value="Unassembled WGS sequence"/>
</dbReference>
<dbReference type="Gene3D" id="1.10.510.10">
    <property type="entry name" value="Transferase(Phosphotransferase) domain 1"/>
    <property type="match status" value="1"/>
</dbReference>
<dbReference type="InterPro" id="IPR032675">
    <property type="entry name" value="LRR_dom_sf"/>
</dbReference>
<dbReference type="GO" id="GO:0004674">
    <property type="term" value="F:protein serine/threonine kinase activity"/>
    <property type="evidence" value="ECO:0007669"/>
    <property type="project" value="TreeGrafter"/>
</dbReference>
<reference evidence="9 10" key="1">
    <citation type="submission" date="2018-06" db="EMBL/GenBank/DDBJ databases">
        <title>Comparative genomics reveals the genomic features of Rhizophagus irregularis, R. cerebriforme, R. diaphanum and Gigaspora rosea, and their symbiotic lifestyle signature.</title>
        <authorList>
            <person name="Morin E."/>
            <person name="San Clemente H."/>
            <person name="Chen E.C.H."/>
            <person name="De La Providencia I."/>
            <person name="Hainaut M."/>
            <person name="Kuo A."/>
            <person name="Kohler A."/>
            <person name="Murat C."/>
            <person name="Tang N."/>
            <person name="Roy S."/>
            <person name="Loubradou J."/>
            <person name="Henrissat B."/>
            <person name="Grigoriev I.V."/>
            <person name="Corradi N."/>
            <person name="Roux C."/>
            <person name="Martin F.M."/>
        </authorList>
    </citation>
    <scope>NUCLEOTIDE SEQUENCE [LARGE SCALE GENOMIC DNA]</scope>
    <source>
        <strain evidence="9 10">DAOM 194757</strain>
    </source>
</reference>
<keyword evidence="2" id="KW-0808">Transferase</keyword>
<dbReference type="PRINTS" id="PR00109">
    <property type="entry name" value="TYRKINASE"/>
</dbReference>
<dbReference type="PANTHER" id="PTHR44329:SF288">
    <property type="entry name" value="MITOGEN-ACTIVATED PROTEIN KINASE KINASE KINASE 20"/>
    <property type="match status" value="1"/>
</dbReference>
<evidence type="ECO:0000313" key="9">
    <source>
        <dbReference type="EMBL" id="RIB30437.1"/>
    </source>
</evidence>
<evidence type="ECO:0000256" key="1">
    <source>
        <dbReference type="ARBA" id="ARBA00022614"/>
    </source>
</evidence>
<keyword evidence="10" id="KW-1185">Reference proteome</keyword>
<keyword evidence="3" id="KW-0677">Repeat</keyword>
<organism evidence="9 10">
    <name type="scientific">Gigaspora rosea</name>
    <dbReference type="NCBI Taxonomy" id="44941"/>
    <lineage>
        <taxon>Eukaryota</taxon>
        <taxon>Fungi</taxon>
        <taxon>Fungi incertae sedis</taxon>
        <taxon>Mucoromycota</taxon>
        <taxon>Glomeromycotina</taxon>
        <taxon>Glomeromycetes</taxon>
        <taxon>Diversisporales</taxon>
        <taxon>Gigasporaceae</taxon>
        <taxon>Gigaspora</taxon>
    </lineage>
</organism>
<dbReference type="SUPFAM" id="SSF52047">
    <property type="entry name" value="RNI-like"/>
    <property type="match status" value="1"/>
</dbReference>
<dbReference type="InterPro" id="IPR000719">
    <property type="entry name" value="Prot_kinase_dom"/>
</dbReference>
<proteinExistence type="predicted"/>
<evidence type="ECO:0000256" key="6">
    <source>
        <dbReference type="ARBA" id="ARBA00022840"/>
    </source>
</evidence>
<evidence type="ECO:0000259" key="8">
    <source>
        <dbReference type="PROSITE" id="PS50011"/>
    </source>
</evidence>
<protein>
    <submittedName>
        <fullName evidence="9">Kinase-like domain-containing protein</fullName>
    </submittedName>
</protein>
<evidence type="ECO:0000256" key="5">
    <source>
        <dbReference type="ARBA" id="ARBA00022777"/>
    </source>
</evidence>
<keyword evidence="6" id="KW-0067">ATP-binding</keyword>
<feature type="non-terminal residue" evidence="9">
    <location>
        <position position="416"/>
    </location>
</feature>
<dbReference type="GO" id="GO:0005524">
    <property type="term" value="F:ATP binding"/>
    <property type="evidence" value="ECO:0007669"/>
    <property type="project" value="UniProtKB-KW"/>
</dbReference>
<dbReference type="Pfam" id="PF07714">
    <property type="entry name" value="PK_Tyr_Ser-Thr"/>
    <property type="match status" value="1"/>
</dbReference>
<accession>A0A397W9Q6</accession>
<dbReference type="InterPro" id="IPR001245">
    <property type="entry name" value="Ser-Thr/Tyr_kinase_cat_dom"/>
</dbReference>
<evidence type="ECO:0000256" key="2">
    <source>
        <dbReference type="ARBA" id="ARBA00022679"/>
    </source>
</evidence>
<evidence type="ECO:0000256" key="7">
    <source>
        <dbReference type="SAM" id="MobiDB-lite"/>
    </source>
</evidence>
<dbReference type="PANTHER" id="PTHR44329">
    <property type="entry name" value="SERINE/THREONINE-PROTEIN KINASE TNNI3K-RELATED"/>
    <property type="match status" value="1"/>
</dbReference>
<name>A0A397W9Q6_9GLOM</name>
<dbReference type="AlphaFoldDB" id="A0A397W9Q6"/>
<keyword evidence="4" id="KW-0547">Nucleotide-binding</keyword>
<evidence type="ECO:0000313" key="10">
    <source>
        <dbReference type="Proteomes" id="UP000266673"/>
    </source>
</evidence>
<dbReference type="Gene3D" id="3.80.10.10">
    <property type="entry name" value="Ribonuclease Inhibitor"/>
    <property type="match status" value="1"/>
</dbReference>
<dbReference type="SUPFAM" id="SSF56112">
    <property type="entry name" value="Protein kinase-like (PK-like)"/>
    <property type="match status" value="1"/>
</dbReference>
<evidence type="ECO:0000256" key="4">
    <source>
        <dbReference type="ARBA" id="ARBA00022741"/>
    </source>
</evidence>
<feature type="region of interest" description="Disordered" evidence="7">
    <location>
        <begin position="199"/>
        <end position="224"/>
    </location>
</feature>